<gene>
    <name evidence="1" type="ORF">BU25DRAFT_8190</name>
</gene>
<keyword evidence="2" id="KW-1185">Reference proteome</keyword>
<name>A0ACB6SJ73_9PLEO</name>
<sequence>MLAKVSAIVLIAATCIATPTPNKAVPYSWAVHNFNGTCSAATCWAWGFSISSPIGPSDQPAFKAIDCSLDSRINEHQACRDVDINVPGSVAVQIDGASQFGGLLSVQYTFQQGPIRYTYYGNYSVVRCGDGVQPDYLQPAEFSIVPHAVSAVGL</sequence>
<accession>A0ACB6SJ73</accession>
<evidence type="ECO:0000313" key="1">
    <source>
        <dbReference type="EMBL" id="KAF2633533.1"/>
    </source>
</evidence>
<comment type="caution">
    <text evidence="1">The sequence shown here is derived from an EMBL/GenBank/DDBJ whole genome shotgun (WGS) entry which is preliminary data.</text>
</comment>
<dbReference type="EMBL" id="MU006701">
    <property type="protein sequence ID" value="KAF2633533.1"/>
    <property type="molecule type" value="Genomic_DNA"/>
</dbReference>
<evidence type="ECO:0000313" key="2">
    <source>
        <dbReference type="Proteomes" id="UP000799754"/>
    </source>
</evidence>
<reference evidence="1" key="1">
    <citation type="journal article" date="2020" name="Stud. Mycol.">
        <title>101 Dothideomycetes genomes: a test case for predicting lifestyles and emergence of pathogens.</title>
        <authorList>
            <person name="Haridas S."/>
            <person name="Albert R."/>
            <person name="Binder M."/>
            <person name="Bloem J."/>
            <person name="Labutti K."/>
            <person name="Salamov A."/>
            <person name="Andreopoulos B."/>
            <person name="Baker S."/>
            <person name="Barry K."/>
            <person name="Bills G."/>
            <person name="Bluhm B."/>
            <person name="Cannon C."/>
            <person name="Castanera R."/>
            <person name="Culley D."/>
            <person name="Daum C."/>
            <person name="Ezra D."/>
            <person name="Gonzalez J."/>
            <person name="Henrissat B."/>
            <person name="Kuo A."/>
            <person name="Liang C."/>
            <person name="Lipzen A."/>
            <person name="Lutzoni F."/>
            <person name="Magnuson J."/>
            <person name="Mondo S."/>
            <person name="Nolan M."/>
            <person name="Ohm R."/>
            <person name="Pangilinan J."/>
            <person name="Park H.-J."/>
            <person name="Ramirez L."/>
            <person name="Alfaro M."/>
            <person name="Sun H."/>
            <person name="Tritt A."/>
            <person name="Yoshinaga Y."/>
            <person name="Zwiers L.-H."/>
            <person name="Turgeon B."/>
            <person name="Goodwin S."/>
            <person name="Spatafora J."/>
            <person name="Crous P."/>
            <person name="Grigoriev I."/>
        </authorList>
    </citation>
    <scope>NUCLEOTIDE SEQUENCE</scope>
    <source>
        <strain evidence="1">CBS 525.71</strain>
    </source>
</reference>
<organism evidence="1 2">
    <name type="scientific">Macroventuria anomochaeta</name>
    <dbReference type="NCBI Taxonomy" id="301207"/>
    <lineage>
        <taxon>Eukaryota</taxon>
        <taxon>Fungi</taxon>
        <taxon>Dikarya</taxon>
        <taxon>Ascomycota</taxon>
        <taxon>Pezizomycotina</taxon>
        <taxon>Dothideomycetes</taxon>
        <taxon>Pleosporomycetidae</taxon>
        <taxon>Pleosporales</taxon>
        <taxon>Pleosporineae</taxon>
        <taxon>Didymellaceae</taxon>
        <taxon>Macroventuria</taxon>
    </lineage>
</organism>
<protein>
    <submittedName>
        <fullName evidence="1">Uncharacterized protein</fullName>
    </submittedName>
</protein>
<dbReference type="Proteomes" id="UP000799754">
    <property type="component" value="Unassembled WGS sequence"/>
</dbReference>
<proteinExistence type="predicted"/>